<feature type="region of interest" description="Disordered" evidence="1">
    <location>
        <begin position="1"/>
        <end position="38"/>
    </location>
</feature>
<gene>
    <name evidence="2" type="ORF">HaLaN_05352</name>
</gene>
<protein>
    <submittedName>
        <fullName evidence="2">Uncharacterized protein</fullName>
    </submittedName>
</protein>
<dbReference type="Proteomes" id="UP000485058">
    <property type="component" value="Unassembled WGS sequence"/>
</dbReference>
<name>A0A699YKR7_HAELA</name>
<reference evidence="2 3" key="1">
    <citation type="submission" date="2020-02" db="EMBL/GenBank/DDBJ databases">
        <title>Draft genome sequence of Haematococcus lacustris strain NIES-144.</title>
        <authorList>
            <person name="Morimoto D."/>
            <person name="Nakagawa S."/>
            <person name="Yoshida T."/>
            <person name="Sawayama S."/>
        </authorList>
    </citation>
    <scope>NUCLEOTIDE SEQUENCE [LARGE SCALE GENOMIC DNA]</scope>
    <source>
        <strain evidence="2 3">NIES-144</strain>
    </source>
</reference>
<feature type="non-terminal residue" evidence="2">
    <location>
        <position position="1"/>
    </location>
</feature>
<keyword evidence="3" id="KW-1185">Reference proteome</keyword>
<feature type="non-terminal residue" evidence="2">
    <location>
        <position position="72"/>
    </location>
</feature>
<evidence type="ECO:0000256" key="1">
    <source>
        <dbReference type="SAM" id="MobiDB-lite"/>
    </source>
</evidence>
<organism evidence="2 3">
    <name type="scientific">Haematococcus lacustris</name>
    <name type="common">Green alga</name>
    <name type="synonym">Haematococcus pluvialis</name>
    <dbReference type="NCBI Taxonomy" id="44745"/>
    <lineage>
        <taxon>Eukaryota</taxon>
        <taxon>Viridiplantae</taxon>
        <taxon>Chlorophyta</taxon>
        <taxon>core chlorophytes</taxon>
        <taxon>Chlorophyceae</taxon>
        <taxon>CS clade</taxon>
        <taxon>Chlamydomonadales</taxon>
        <taxon>Haematococcaceae</taxon>
        <taxon>Haematococcus</taxon>
    </lineage>
</organism>
<evidence type="ECO:0000313" key="3">
    <source>
        <dbReference type="Proteomes" id="UP000485058"/>
    </source>
</evidence>
<accession>A0A699YKR7</accession>
<dbReference type="AlphaFoldDB" id="A0A699YKR7"/>
<proteinExistence type="predicted"/>
<evidence type="ECO:0000313" key="2">
    <source>
        <dbReference type="EMBL" id="GFH10101.1"/>
    </source>
</evidence>
<dbReference type="EMBL" id="BLLF01000287">
    <property type="protein sequence ID" value="GFH10101.1"/>
    <property type="molecule type" value="Genomic_DNA"/>
</dbReference>
<sequence length="72" mass="8084">MKITNPMLGHPDCHVASDVEEEASTTSRDLSKDMQPVETDGYCPYNHLVMTHTAHRQHSSKSYTGTSCARYQ</sequence>
<comment type="caution">
    <text evidence="2">The sequence shown here is derived from an EMBL/GenBank/DDBJ whole genome shotgun (WGS) entry which is preliminary data.</text>
</comment>